<protein>
    <recommendedName>
        <fullName evidence="8">Riboflavin transporter</fullName>
    </recommendedName>
</protein>
<dbReference type="Pfam" id="PF12822">
    <property type="entry name" value="ECF_trnsprt"/>
    <property type="match status" value="1"/>
</dbReference>
<dbReference type="PANTHER" id="PTHR38438:SF1">
    <property type="entry name" value="RIBOFLAVIN TRANSPORTER RIBU"/>
    <property type="match status" value="1"/>
</dbReference>
<feature type="transmembrane region" description="Helical" evidence="9">
    <location>
        <begin position="12"/>
        <end position="31"/>
    </location>
</feature>
<dbReference type="InterPro" id="IPR025720">
    <property type="entry name" value="RibU"/>
</dbReference>
<keyword evidence="6 9" id="KW-1133">Transmembrane helix</keyword>
<comment type="subcellular location">
    <subcellularLocation>
        <location evidence="1">Cell membrane</location>
        <topology evidence="1">Multi-pass membrane protein</topology>
    </subcellularLocation>
</comment>
<feature type="transmembrane region" description="Helical" evidence="9">
    <location>
        <begin position="109"/>
        <end position="132"/>
    </location>
</feature>
<reference evidence="10" key="1">
    <citation type="submission" date="2014-07" db="EMBL/GenBank/DDBJ databases">
        <authorList>
            <person name="Urmite Genomes Urmite Genomes"/>
        </authorList>
    </citation>
    <scope>NUCLEOTIDE SEQUENCE</scope>
    <source>
        <strain evidence="10">13S34_air</strain>
    </source>
</reference>
<dbReference type="AlphaFoldDB" id="A0A078MEM5"/>
<keyword evidence="4 8" id="KW-1003">Cell membrane</keyword>
<feature type="transmembrane region" description="Helical" evidence="9">
    <location>
        <begin position="82"/>
        <end position="102"/>
    </location>
</feature>
<comment type="function">
    <text evidence="8">Probably a riboflavin-binding protein that interacts with the energy-coupling factor (ECF) ABC-transporter complex.</text>
</comment>
<dbReference type="HOGENOM" id="CLU_086673_2_2_9"/>
<evidence type="ECO:0000256" key="3">
    <source>
        <dbReference type="ARBA" id="ARBA00022448"/>
    </source>
</evidence>
<accession>A0A078MEM5</accession>
<evidence type="ECO:0000256" key="2">
    <source>
        <dbReference type="ARBA" id="ARBA00005540"/>
    </source>
</evidence>
<sequence length="196" mass="22020">MEKQRKRTKYFVTIGMLSSIGFLLHLLNFPIPPFPAFLKVDFSDMPALLAVITMGPAAGILVELFKNVLDWLFTGTETGVPVGHIANFTTGVLFIMPVYMVFNRFKSVSGLITGLIAGTLVMAVGMSFLNYAVFLPMYTYFLGMDQVVGDALYVMIIKGILPFNIIKGIIITVIMVLLYKAMDKWIIQQQKQYHYQ</sequence>
<dbReference type="EMBL" id="LN483076">
    <property type="protein sequence ID" value="CEA04739.1"/>
    <property type="molecule type" value="Genomic_DNA"/>
</dbReference>
<evidence type="ECO:0000256" key="9">
    <source>
        <dbReference type="SAM" id="Phobius"/>
    </source>
</evidence>
<dbReference type="InterPro" id="IPR024529">
    <property type="entry name" value="ECF_trnsprt_substrate-spec"/>
</dbReference>
<dbReference type="PANTHER" id="PTHR38438">
    <property type="entry name" value="RIBOFLAVIN TRANSPORTER RIBU"/>
    <property type="match status" value="1"/>
</dbReference>
<evidence type="ECO:0000256" key="5">
    <source>
        <dbReference type="ARBA" id="ARBA00022692"/>
    </source>
</evidence>
<keyword evidence="5 9" id="KW-0812">Transmembrane</keyword>
<dbReference type="Gene3D" id="1.10.1760.20">
    <property type="match status" value="1"/>
</dbReference>
<name>A0A078MEM5_9BACL</name>
<evidence type="ECO:0000256" key="8">
    <source>
        <dbReference type="PIRNR" id="PIRNR037778"/>
    </source>
</evidence>
<feature type="transmembrane region" description="Helical" evidence="9">
    <location>
        <begin position="152"/>
        <end position="179"/>
    </location>
</feature>
<evidence type="ECO:0000256" key="1">
    <source>
        <dbReference type="ARBA" id="ARBA00004651"/>
    </source>
</evidence>
<evidence type="ECO:0000256" key="4">
    <source>
        <dbReference type="ARBA" id="ARBA00022475"/>
    </source>
</evidence>
<proteinExistence type="inferred from homology"/>
<evidence type="ECO:0000256" key="6">
    <source>
        <dbReference type="ARBA" id="ARBA00022989"/>
    </source>
</evidence>
<evidence type="ECO:0000313" key="10">
    <source>
        <dbReference type="EMBL" id="CEA04739.1"/>
    </source>
</evidence>
<organism evidence="10">
    <name type="scientific">Metalysinibacillus saudimassiliensis</name>
    <dbReference type="NCBI Taxonomy" id="1461583"/>
    <lineage>
        <taxon>Bacteria</taxon>
        <taxon>Bacillati</taxon>
        <taxon>Bacillota</taxon>
        <taxon>Bacilli</taxon>
        <taxon>Bacillales</taxon>
        <taxon>Caryophanaceae</taxon>
        <taxon>Metalysinibacillus</taxon>
    </lineage>
</organism>
<dbReference type="GO" id="GO:0032217">
    <property type="term" value="F:riboflavin transmembrane transporter activity"/>
    <property type="evidence" value="ECO:0007669"/>
    <property type="project" value="UniProtKB-UniRule"/>
</dbReference>
<evidence type="ECO:0000256" key="7">
    <source>
        <dbReference type="ARBA" id="ARBA00023136"/>
    </source>
</evidence>
<dbReference type="PIRSF" id="PIRSF037778">
    <property type="entry name" value="UCP037778_transp_RibU"/>
    <property type="match status" value="1"/>
</dbReference>
<keyword evidence="3 8" id="KW-0813">Transport</keyword>
<dbReference type="GO" id="GO:0005886">
    <property type="term" value="C:plasma membrane"/>
    <property type="evidence" value="ECO:0007669"/>
    <property type="project" value="UniProtKB-SubCell"/>
</dbReference>
<gene>
    <name evidence="10" type="primary">fmnP</name>
    <name evidence="10" type="ORF">BN1050_02118</name>
</gene>
<comment type="similarity">
    <text evidence="2 8">Belongs to the prokaryotic riboflavin transporter (P-RFT) (TC 2.A.87) family.</text>
</comment>
<keyword evidence="7 8" id="KW-0472">Membrane</keyword>
<dbReference type="PATRIC" id="fig|1461583.4.peg.2039"/>